<dbReference type="CDD" id="cd13692">
    <property type="entry name" value="PBP2_BztA"/>
    <property type="match status" value="1"/>
</dbReference>
<dbReference type="RefSeq" id="WP_175145988.1">
    <property type="nucleotide sequence ID" value="NZ_CP157584.1"/>
</dbReference>
<feature type="domain" description="Solute-binding protein family 3/N-terminal" evidence="5">
    <location>
        <begin position="83"/>
        <end position="312"/>
    </location>
</feature>
<sequence length="387" mass="41785">MFSFKQTYRCLALAIAACVPTVVPAQAAAQSAAQPEAQTATQATTQTATQTATQAPAAGASPVAAAVTQANSPTVDQIRARGYVICGSGHGTTGFSAPDKDGNWKGLDVDTCRAIAIAVLGDASKTRFVPLTGQQRLTALQTGQIDVLPRTTSWTLRRDANGINFTYPNYYEYDAFMVRKDLGITQTKDMNGATICVQTGSTNEVTVADLSRKFKLGLKTVLFDNVAASRQAFFSGRCDGLITDASALAAVRATQAQNPDDYVIFPASGHSEALTPSVRHGDDRWFDIVKWVIQVPIAAEDMGITQANVDDMLKSDDPRIARFLGTEPGNGKALGLDERWAYNIVKQLGNYGEIFERNVGKNSPMKLERGMNRLYRDGGLMYPYVFN</sequence>
<name>A0AAU7L9Y1_9BURK</name>
<dbReference type="SMART" id="SM00062">
    <property type="entry name" value="PBPb"/>
    <property type="match status" value="1"/>
</dbReference>
<dbReference type="KEGG" id="achh:ABFG95_28085"/>
<evidence type="ECO:0000313" key="6">
    <source>
        <dbReference type="EMBL" id="XBO98682.1"/>
    </source>
</evidence>
<dbReference type="GO" id="GO:0006865">
    <property type="term" value="P:amino acid transport"/>
    <property type="evidence" value="ECO:0007669"/>
    <property type="project" value="TreeGrafter"/>
</dbReference>
<evidence type="ECO:0000256" key="3">
    <source>
        <dbReference type="ARBA" id="ARBA00022729"/>
    </source>
</evidence>
<organism evidence="6">
    <name type="scientific">Achromobacter sp. HNDS-1</name>
    <dbReference type="NCBI Taxonomy" id="3151598"/>
    <lineage>
        <taxon>Bacteria</taxon>
        <taxon>Pseudomonadati</taxon>
        <taxon>Pseudomonadota</taxon>
        <taxon>Betaproteobacteria</taxon>
        <taxon>Burkholderiales</taxon>
        <taxon>Alcaligenaceae</taxon>
        <taxon>Achromobacter</taxon>
    </lineage>
</organism>
<dbReference type="Gene3D" id="3.40.190.10">
    <property type="entry name" value="Periplasmic binding protein-like II"/>
    <property type="match status" value="2"/>
</dbReference>
<evidence type="ECO:0000256" key="1">
    <source>
        <dbReference type="ARBA" id="ARBA00010333"/>
    </source>
</evidence>
<keyword evidence="2" id="KW-0813">Transport</keyword>
<reference evidence="6" key="1">
    <citation type="submission" date="2024-05" db="EMBL/GenBank/DDBJ databases">
        <title>Transcriptome analysis of the degradation process of organic nitrogen by two heterotrophic nitrifying and aerobic denitrifying bacteria, Achromobacter sp. HNDS-1 and Enterobacter sp. HNDS-6.</title>
        <authorList>
            <person name="Huang Y."/>
        </authorList>
    </citation>
    <scope>NUCLEOTIDE SEQUENCE</scope>
    <source>
        <strain evidence="6">HNDS-1</strain>
    </source>
</reference>
<evidence type="ECO:0000256" key="4">
    <source>
        <dbReference type="SAM" id="SignalP"/>
    </source>
</evidence>
<protein>
    <submittedName>
        <fullName evidence="6">Amino acid ABC transporter substrate-binding protein</fullName>
    </submittedName>
</protein>
<dbReference type="SUPFAM" id="SSF53850">
    <property type="entry name" value="Periplasmic binding protein-like II"/>
    <property type="match status" value="1"/>
</dbReference>
<comment type="similarity">
    <text evidence="1">Belongs to the bacterial solute-binding protein 3 family.</text>
</comment>
<feature type="chain" id="PRO_5043772857" evidence="4">
    <location>
        <begin position="28"/>
        <end position="387"/>
    </location>
</feature>
<dbReference type="InterPro" id="IPR051455">
    <property type="entry name" value="Bact_solute-bind_prot3"/>
</dbReference>
<evidence type="ECO:0000259" key="5">
    <source>
        <dbReference type="SMART" id="SM00062"/>
    </source>
</evidence>
<dbReference type="InterPro" id="IPR001638">
    <property type="entry name" value="Solute-binding_3/MltF_N"/>
</dbReference>
<evidence type="ECO:0000256" key="2">
    <source>
        <dbReference type="ARBA" id="ARBA00022448"/>
    </source>
</evidence>
<dbReference type="AlphaFoldDB" id="A0AAU7L9Y1"/>
<accession>A0AAU7L9Y1</accession>
<dbReference type="PANTHER" id="PTHR30085">
    <property type="entry name" value="AMINO ACID ABC TRANSPORTER PERMEASE"/>
    <property type="match status" value="1"/>
</dbReference>
<dbReference type="PANTHER" id="PTHR30085:SF7">
    <property type="entry name" value="AMINO-ACID ABC TRANSPORTER-BINDING PROTEIN YHDW-RELATED"/>
    <property type="match status" value="1"/>
</dbReference>
<gene>
    <name evidence="6" type="ORF">ABFG95_28085</name>
</gene>
<dbReference type="Pfam" id="PF00497">
    <property type="entry name" value="SBP_bac_3"/>
    <property type="match status" value="1"/>
</dbReference>
<keyword evidence="3 4" id="KW-0732">Signal</keyword>
<proteinExistence type="inferred from homology"/>
<dbReference type="EMBL" id="CP157584">
    <property type="protein sequence ID" value="XBO98682.1"/>
    <property type="molecule type" value="Genomic_DNA"/>
</dbReference>
<feature type="signal peptide" evidence="4">
    <location>
        <begin position="1"/>
        <end position="27"/>
    </location>
</feature>